<accession>E6Q5S2</accession>
<name>E6Q5S2_9ZZZZ</name>
<organism evidence="1">
    <name type="scientific">mine drainage metagenome</name>
    <dbReference type="NCBI Taxonomy" id="410659"/>
    <lineage>
        <taxon>unclassified sequences</taxon>
        <taxon>metagenomes</taxon>
        <taxon>ecological metagenomes</taxon>
    </lineage>
</organism>
<gene>
    <name evidence="1" type="ORF">CARN4_1205</name>
</gene>
<reference evidence="1" key="1">
    <citation type="submission" date="2009-10" db="EMBL/GenBank/DDBJ databases">
        <title>Diversity of trophic interactions inside an arsenic-rich microbial ecosystem.</title>
        <authorList>
            <person name="Bertin P.N."/>
            <person name="Heinrich-Salmeron A."/>
            <person name="Pelletier E."/>
            <person name="Goulhen-Chollet F."/>
            <person name="Arsene-Ploetze F."/>
            <person name="Gallien S."/>
            <person name="Calteau A."/>
            <person name="Vallenet D."/>
            <person name="Casiot C."/>
            <person name="Chane-Woon-Ming B."/>
            <person name="Giloteaux L."/>
            <person name="Barakat M."/>
            <person name="Bonnefoy V."/>
            <person name="Bruneel O."/>
            <person name="Chandler M."/>
            <person name="Cleiss J."/>
            <person name="Duran R."/>
            <person name="Elbaz-Poulichet F."/>
            <person name="Fonknechten N."/>
            <person name="Lauga B."/>
            <person name="Mornico D."/>
            <person name="Ortet P."/>
            <person name="Schaeffer C."/>
            <person name="Siguier P."/>
            <person name="Alexander Thil Smith A."/>
            <person name="Van Dorsselaer A."/>
            <person name="Weissenbach J."/>
            <person name="Medigue C."/>
            <person name="Le Paslier D."/>
        </authorList>
    </citation>
    <scope>NUCLEOTIDE SEQUENCE</scope>
</reference>
<sequence length="127" mass="14748">MVESGEVCRIADSPRIAIMVKYMLCKINPHKRNVWLDWCNVLMTVSRDEAMETLVEEDLLREMCLIYGQGEDSYVLYRHESLPGKEKKPANMGRALNRKHFEVFRECLTPIDPQTVGYDIVVTPRSE</sequence>
<dbReference type="EMBL" id="CABO01000038">
    <property type="protein sequence ID" value="CBI02543.1"/>
    <property type="molecule type" value="Genomic_DNA"/>
</dbReference>
<proteinExistence type="predicted"/>
<evidence type="ECO:0000313" key="1">
    <source>
        <dbReference type="EMBL" id="CBI02543.1"/>
    </source>
</evidence>
<dbReference type="AlphaFoldDB" id="E6Q5S2"/>
<comment type="caution">
    <text evidence="1">The sequence shown here is derived from an EMBL/GenBank/DDBJ whole genome shotgun (WGS) entry which is preliminary data.</text>
</comment>
<protein>
    <submittedName>
        <fullName evidence="1">Uncharacterized protein</fullName>
    </submittedName>
</protein>